<keyword evidence="3" id="KW-0235">DNA replication</keyword>
<feature type="compositionally biased region" description="Basic and acidic residues" evidence="5">
    <location>
        <begin position="301"/>
        <end position="310"/>
    </location>
</feature>
<feature type="compositionally biased region" description="Basic and acidic residues" evidence="5">
    <location>
        <begin position="249"/>
        <end position="278"/>
    </location>
</feature>
<comment type="caution">
    <text evidence="6">The sequence shown here is derived from an EMBL/GenBank/DDBJ whole genome shotgun (WGS) entry which is preliminary data.</text>
</comment>
<name>A0A9W7XJI8_9FUNG</name>
<dbReference type="AlphaFoldDB" id="A0A9W7XJI8"/>
<evidence type="ECO:0000256" key="3">
    <source>
        <dbReference type="ARBA" id="ARBA00022705"/>
    </source>
</evidence>
<feature type="region of interest" description="Disordered" evidence="5">
    <location>
        <begin position="143"/>
        <end position="468"/>
    </location>
</feature>
<keyword evidence="4" id="KW-0539">Nucleus</keyword>
<dbReference type="GO" id="GO:0008270">
    <property type="term" value="F:zinc ion binding"/>
    <property type="evidence" value="ECO:0007669"/>
    <property type="project" value="InterPro"/>
</dbReference>
<sequence length="468" mass="51751">MSAAAASELLSFQVIQGEQVVTYRKLSNELQIHINEAKRLMASFYDDHKDRCHATFALTGAKKREMSNDSLASELLVALVKESELSTLTNDLENAEYHVYSLEPRILEDRNALVAANISSGNMRDSAELGAVRSSVSLLTKSTTVNDYNREPEPKRPAAAAAAAVNQEIEPRQSKNEDQQAVDEDVAMDETKTLDIKKAAPATTNKNDSKSKDTSSGATSSAPTKAKSMKSFFGKNISKKPASSAESSVKPDRDNDIFKQEAEKETNQKPEQEKEKGQADSQEQVPESEDMEMQSTEEVEPPTKRQRVEDMFDDDDFVNDFKSSSTILTRDNKSNAETKAMDDSQQSMASAAETQSDVEMAEPMVSASEDDHDGNEKGRRRVRKLRKVNKIKHTKNKRGMLVTQTVEDWESYFESESDSEPAKPKSVPGKQSAASAEAYDQNKTSSKGKSKSSAVPQRSILSFFGKKK</sequence>
<dbReference type="GO" id="GO:0006271">
    <property type="term" value="P:DNA strand elongation involved in DNA replication"/>
    <property type="evidence" value="ECO:0007669"/>
    <property type="project" value="TreeGrafter"/>
</dbReference>
<dbReference type="EMBL" id="JANBOH010000187">
    <property type="protein sequence ID" value="KAJ1644182.1"/>
    <property type="molecule type" value="Genomic_DNA"/>
</dbReference>
<dbReference type="Gene3D" id="3.90.1030.20">
    <property type="entry name" value="DNA polymerase delta, p66 (Cdc27) subunit, wHTH domain"/>
    <property type="match status" value="1"/>
</dbReference>
<keyword evidence="7" id="KW-1185">Reference proteome</keyword>
<accession>A0A9W7XJI8</accession>
<dbReference type="InterPro" id="IPR019038">
    <property type="entry name" value="POLD3"/>
</dbReference>
<dbReference type="PROSITE" id="PS00731">
    <property type="entry name" value="AP_NUCLEASE_F2_3"/>
    <property type="match status" value="1"/>
</dbReference>
<dbReference type="GO" id="GO:0043625">
    <property type="term" value="C:delta DNA polymerase complex"/>
    <property type="evidence" value="ECO:0007669"/>
    <property type="project" value="InterPro"/>
</dbReference>
<evidence type="ECO:0000256" key="2">
    <source>
        <dbReference type="ARBA" id="ARBA00017589"/>
    </source>
</evidence>
<protein>
    <recommendedName>
        <fullName evidence="2">DNA polymerase delta subunit 3</fullName>
    </recommendedName>
</protein>
<dbReference type="Pfam" id="PF09507">
    <property type="entry name" value="CDC27"/>
    <property type="match status" value="1"/>
</dbReference>
<feature type="compositionally biased region" description="Basic and acidic residues" evidence="5">
    <location>
        <begin position="169"/>
        <end position="178"/>
    </location>
</feature>
<feature type="compositionally biased region" description="Basic and acidic residues" evidence="5">
    <location>
        <begin position="189"/>
        <end position="198"/>
    </location>
</feature>
<comment type="subcellular location">
    <subcellularLocation>
        <location evidence="1">Nucleus</location>
    </subcellularLocation>
</comment>
<proteinExistence type="predicted"/>
<dbReference type="GO" id="GO:1904161">
    <property type="term" value="P:DNA synthesis involved in UV-damage excision repair"/>
    <property type="evidence" value="ECO:0007669"/>
    <property type="project" value="TreeGrafter"/>
</dbReference>
<feature type="compositionally biased region" description="Low complexity" evidence="5">
    <location>
        <begin position="443"/>
        <end position="453"/>
    </location>
</feature>
<evidence type="ECO:0000256" key="4">
    <source>
        <dbReference type="ARBA" id="ARBA00023242"/>
    </source>
</evidence>
<gene>
    <name evidence="6" type="primary">cdc27</name>
    <name evidence="6" type="ORF">LPJ64_004121</name>
</gene>
<dbReference type="InterPro" id="IPR018246">
    <property type="entry name" value="AP_endonuc_F2_Zn_BS"/>
</dbReference>
<dbReference type="GO" id="GO:0003887">
    <property type="term" value="F:DNA-directed DNA polymerase activity"/>
    <property type="evidence" value="ECO:0007669"/>
    <property type="project" value="TreeGrafter"/>
</dbReference>
<dbReference type="PANTHER" id="PTHR17598">
    <property type="entry name" value="DNA POLYMERASE DELTA SUBUNIT 3"/>
    <property type="match status" value="1"/>
</dbReference>
<evidence type="ECO:0000313" key="7">
    <source>
        <dbReference type="Proteomes" id="UP001145021"/>
    </source>
</evidence>
<dbReference type="GO" id="GO:0006297">
    <property type="term" value="P:nucleotide-excision repair, DNA gap filling"/>
    <property type="evidence" value="ECO:0007669"/>
    <property type="project" value="TreeGrafter"/>
</dbReference>
<dbReference type="PANTHER" id="PTHR17598:SF13">
    <property type="entry name" value="DNA POLYMERASE DELTA SUBUNIT 3"/>
    <property type="match status" value="1"/>
</dbReference>
<dbReference type="InterPro" id="IPR041913">
    <property type="entry name" value="POLD3_sf"/>
</dbReference>
<feature type="compositionally biased region" description="Basic and acidic residues" evidence="5">
    <location>
        <begin position="330"/>
        <end position="342"/>
    </location>
</feature>
<feature type="compositionally biased region" description="Polar residues" evidence="5">
    <location>
        <begin position="343"/>
        <end position="357"/>
    </location>
</feature>
<feature type="compositionally biased region" description="Acidic residues" evidence="5">
    <location>
        <begin position="407"/>
        <end position="419"/>
    </location>
</feature>
<evidence type="ECO:0000256" key="5">
    <source>
        <dbReference type="SAM" id="MobiDB-lite"/>
    </source>
</evidence>
<reference evidence="6" key="1">
    <citation type="submission" date="2022-07" db="EMBL/GenBank/DDBJ databases">
        <title>Phylogenomic reconstructions and comparative analyses of Kickxellomycotina fungi.</title>
        <authorList>
            <person name="Reynolds N.K."/>
            <person name="Stajich J.E."/>
            <person name="Barry K."/>
            <person name="Grigoriev I.V."/>
            <person name="Crous P."/>
            <person name="Smith M.E."/>
        </authorList>
    </citation>
    <scope>NUCLEOTIDE SEQUENCE</scope>
    <source>
        <strain evidence="6">NBRC 105413</strain>
    </source>
</reference>
<evidence type="ECO:0000313" key="6">
    <source>
        <dbReference type="EMBL" id="KAJ1644182.1"/>
    </source>
</evidence>
<feature type="compositionally biased region" description="Basic residues" evidence="5">
    <location>
        <begin position="378"/>
        <end position="398"/>
    </location>
</feature>
<organism evidence="6 7">
    <name type="scientific">Coemansia asiatica</name>
    <dbReference type="NCBI Taxonomy" id="1052880"/>
    <lineage>
        <taxon>Eukaryota</taxon>
        <taxon>Fungi</taxon>
        <taxon>Fungi incertae sedis</taxon>
        <taxon>Zoopagomycota</taxon>
        <taxon>Kickxellomycotina</taxon>
        <taxon>Kickxellomycetes</taxon>
        <taxon>Kickxellales</taxon>
        <taxon>Kickxellaceae</taxon>
        <taxon>Coemansia</taxon>
    </lineage>
</organism>
<dbReference type="Proteomes" id="UP001145021">
    <property type="component" value="Unassembled WGS sequence"/>
</dbReference>
<evidence type="ECO:0000256" key="1">
    <source>
        <dbReference type="ARBA" id="ARBA00004123"/>
    </source>
</evidence>
<feature type="compositionally biased region" description="Acidic residues" evidence="5">
    <location>
        <begin position="286"/>
        <end position="300"/>
    </location>
</feature>